<dbReference type="PANTHER" id="PTHR34472">
    <property type="entry name" value="SULFUR CARRIER PROTEIN THIS"/>
    <property type="match status" value="1"/>
</dbReference>
<dbReference type="SUPFAM" id="SSF54285">
    <property type="entry name" value="MoaD/ThiS"/>
    <property type="match status" value="1"/>
</dbReference>
<dbReference type="EMBL" id="AMCZ02000005">
    <property type="protein sequence ID" value="EWC42137.1"/>
    <property type="molecule type" value="Genomic_DNA"/>
</dbReference>
<proteinExistence type="predicted"/>
<dbReference type="PANTHER" id="PTHR34472:SF1">
    <property type="entry name" value="SULFUR CARRIER PROTEIN THIS"/>
    <property type="match status" value="1"/>
</dbReference>
<organism evidence="1 2">
    <name type="scientific">Stutzerimonas stutzeri KOS6</name>
    <dbReference type="NCBI Taxonomy" id="1218352"/>
    <lineage>
        <taxon>Bacteria</taxon>
        <taxon>Pseudomonadati</taxon>
        <taxon>Pseudomonadota</taxon>
        <taxon>Gammaproteobacteria</taxon>
        <taxon>Pseudomonadales</taxon>
        <taxon>Pseudomonadaceae</taxon>
        <taxon>Stutzerimonas</taxon>
    </lineage>
</organism>
<gene>
    <name evidence="1" type="ORF">B597_005790</name>
</gene>
<dbReference type="InterPro" id="IPR010035">
    <property type="entry name" value="Thi_S"/>
</dbReference>
<accession>A0A061JQZ9</accession>
<reference evidence="1 2" key="1">
    <citation type="journal article" date="2013" name="Genome Announc.">
        <title>Draft Genome of the Nitrogen-Fixing Bacterium Pseudomonas stutzeri Strain KOS6 Isolated from Industrial Hydrocarbon Sludge.</title>
        <authorList>
            <person name="Grigoryeva T.V."/>
            <person name="Laikov A.V."/>
            <person name="Naumova R.P."/>
            <person name="Manolov A.I."/>
            <person name="Larin A.K."/>
            <person name="Karpova I.Y."/>
            <person name="Semashko T.A."/>
            <person name="Alexeev D.G."/>
            <person name="Kostryukova E.S."/>
            <person name="Muller R."/>
            <person name="Govorun V.M."/>
        </authorList>
    </citation>
    <scope>NUCLEOTIDE SEQUENCE [LARGE SCALE GENOMIC DNA]</scope>
    <source>
        <strain evidence="1 2">KOS6</strain>
    </source>
</reference>
<dbReference type="AlphaFoldDB" id="A0A061JQZ9"/>
<dbReference type="NCBIfam" id="TIGR01683">
    <property type="entry name" value="thiS"/>
    <property type="match status" value="1"/>
</dbReference>
<dbReference type="InterPro" id="IPR003749">
    <property type="entry name" value="ThiS/MoaD-like"/>
</dbReference>
<comment type="caution">
    <text evidence="1">The sequence shown here is derived from an EMBL/GenBank/DDBJ whole genome shotgun (WGS) entry which is preliminary data.</text>
</comment>
<dbReference type="HOGENOM" id="CLU_174611_3_0_6"/>
<evidence type="ECO:0000313" key="2">
    <source>
        <dbReference type="Proteomes" id="UP000026923"/>
    </source>
</evidence>
<evidence type="ECO:0000313" key="1">
    <source>
        <dbReference type="EMBL" id="EWC42137.1"/>
    </source>
</evidence>
<dbReference type="Gene3D" id="3.10.20.30">
    <property type="match status" value="1"/>
</dbReference>
<dbReference type="eggNOG" id="COG2104">
    <property type="taxonomic scope" value="Bacteria"/>
</dbReference>
<protein>
    <submittedName>
        <fullName evidence="1">Sulfur carrier protein ThiS</fullName>
    </submittedName>
</protein>
<dbReference type="InterPro" id="IPR012675">
    <property type="entry name" value="Beta-grasp_dom_sf"/>
</dbReference>
<sequence>MAANSMQIQLNGEPYELPTGQTVADLLARLELTGRRLAVELNREIVPRSAHAATALSEGDQIEVVHAIGGG</sequence>
<dbReference type="Proteomes" id="UP000026923">
    <property type="component" value="Unassembled WGS sequence"/>
</dbReference>
<dbReference type="Pfam" id="PF02597">
    <property type="entry name" value="ThiS"/>
    <property type="match status" value="1"/>
</dbReference>
<name>A0A061JQZ9_STUST</name>
<dbReference type="CDD" id="cd00565">
    <property type="entry name" value="Ubl_ThiS"/>
    <property type="match status" value="1"/>
</dbReference>
<dbReference type="InterPro" id="IPR016155">
    <property type="entry name" value="Mopterin_synth/thiamin_S_b"/>
</dbReference>